<dbReference type="PROSITE" id="PS01010">
    <property type="entry name" value="CRISP_2"/>
    <property type="match status" value="1"/>
</dbReference>
<organism evidence="3 4">
    <name type="scientific">Altericroceibacterium indicum</name>
    <dbReference type="NCBI Taxonomy" id="374177"/>
    <lineage>
        <taxon>Bacteria</taxon>
        <taxon>Pseudomonadati</taxon>
        <taxon>Pseudomonadota</taxon>
        <taxon>Alphaproteobacteria</taxon>
        <taxon>Sphingomonadales</taxon>
        <taxon>Erythrobacteraceae</taxon>
        <taxon>Altericroceibacterium</taxon>
    </lineage>
</organism>
<feature type="domain" description="SCP" evidence="2">
    <location>
        <begin position="30"/>
        <end position="169"/>
    </location>
</feature>
<sequence length="174" mass="19454">MNIARFLMISLASAAIFFAAPSIAQQDDGGFKKDLLSGHNNERKRVGLPPLLWSDRLAFDAYQWAQQLAADGQLRHSSSRQRGNAGENLWAGTIGYYRMSDAMDAFLSERSDFKSGVFPDVSRSGNWQDVGHYTQIIWPETKEVGCALARGRSFDFLVCRYWPAGNIVGERISN</sequence>
<evidence type="ECO:0000256" key="1">
    <source>
        <dbReference type="SAM" id="SignalP"/>
    </source>
</evidence>
<dbReference type="Proteomes" id="UP000460561">
    <property type="component" value="Unassembled WGS sequence"/>
</dbReference>
<accession>A0A845A4J5</accession>
<dbReference type="SMART" id="SM00198">
    <property type="entry name" value="SCP"/>
    <property type="match status" value="1"/>
</dbReference>
<name>A0A845A4J5_9SPHN</name>
<keyword evidence="4" id="KW-1185">Reference proteome</keyword>
<dbReference type="PRINTS" id="PR00837">
    <property type="entry name" value="V5TPXLIKE"/>
</dbReference>
<keyword evidence="1" id="KW-0732">Signal</keyword>
<protein>
    <submittedName>
        <fullName evidence="3">SCP-like extracellular</fullName>
    </submittedName>
</protein>
<comment type="caution">
    <text evidence="3">The sequence shown here is derived from an EMBL/GenBank/DDBJ whole genome shotgun (WGS) entry which is preliminary data.</text>
</comment>
<dbReference type="RefSeq" id="WP_160738358.1">
    <property type="nucleotide sequence ID" value="NZ_WTYQ01000001.1"/>
</dbReference>
<dbReference type="PROSITE" id="PS01009">
    <property type="entry name" value="CRISP_1"/>
    <property type="match status" value="1"/>
</dbReference>
<evidence type="ECO:0000313" key="3">
    <source>
        <dbReference type="EMBL" id="MXP25212.1"/>
    </source>
</evidence>
<dbReference type="Gene3D" id="3.40.33.10">
    <property type="entry name" value="CAP"/>
    <property type="match status" value="1"/>
</dbReference>
<reference evidence="3 4" key="1">
    <citation type="submission" date="2019-12" db="EMBL/GenBank/DDBJ databases">
        <title>Genomic-based taxomic classification of the family Erythrobacteraceae.</title>
        <authorList>
            <person name="Xu L."/>
        </authorList>
    </citation>
    <scope>NUCLEOTIDE SEQUENCE [LARGE SCALE GENOMIC DNA]</scope>
    <source>
        <strain evidence="3 4">DSM 18604</strain>
    </source>
</reference>
<dbReference type="SUPFAM" id="SSF55797">
    <property type="entry name" value="PR-1-like"/>
    <property type="match status" value="1"/>
</dbReference>
<dbReference type="InterPro" id="IPR002413">
    <property type="entry name" value="V5_allergen-like"/>
</dbReference>
<evidence type="ECO:0000313" key="4">
    <source>
        <dbReference type="Proteomes" id="UP000460561"/>
    </source>
</evidence>
<proteinExistence type="predicted"/>
<dbReference type="PRINTS" id="PR00838">
    <property type="entry name" value="V5ALLERGEN"/>
</dbReference>
<evidence type="ECO:0000259" key="2">
    <source>
        <dbReference type="SMART" id="SM00198"/>
    </source>
</evidence>
<dbReference type="PANTHER" id="PTHR10334">
    <property type="entry name" value="CYSTEINE-RICH SECRETORY PROTEIN-RELATED"/>
    <property type="match status" value="1"/>
</dbReference>
<dbReference type="InterPro" id="IPR014044">
    <property type="entry name" value="CAP_dom"/>
</dbReference>
<dbReference type="OrthoDB" id="9794228at2"/>
<dbReference type="InterPro" id="IPR001283">
    <property type="entry name" value="CRISP-related"/>
</dbReference>
<dbReference type="AlphaFoldDB" id="A0A845A4J5"/>
<feature type="signal peptide" evidence="1">
    <location>
        <begin position="1"/>
        <end position="24"/>
    </location>
</feature>
<gene>
    <name evidence="3" type="ORF">GRI39_04030</name>
</gene>
<dbReference type="InterPro" id="IPR018244">
    <property type="entry name" value="Allrgn_V5/Tpx1_CS"/>
</dbReference>
<dbReference type="EMBL" id="WTYQ01000001">
    <property type="protein sequence ID" value="MXP25212.1"/>
    <property type="molecule type" value="Genomic_DNA"/>
</dbReference>
<feature type="chain" id="PRO_5032929646" evidence="1">
    <location>
        <begin position="25"/>
        <end position="174"/>
    </location>
</feature>
<dbReference type="Pfam" id="PF00188">
    <property type="entry name" value="CAP"/>
    <property type="match status" value="1"/>
</dbReference>
<dbReference type="GO" id="GO:0005576">
    <property type="term" value="C:extracellular region"/>
    <property type="evidence" value="ECO:0007669"/>
    <property type="project" value="InterPro"/>
</dbReference>
<dbReference type="InterPro" id="IPR035940">
    <property type="entry name" value="CAP_sf"/>
</dbReference>